<dbReference type="Gene3D" id="3.80.10.10">
    <property type="entry name" value="Ribonuclease Inhibitor"/>
    <property type="match status" value="1"/>
</dbReference>
<reference evidence="2" key="1">
    <citation type="journal article" date="2013" name="Proc. Natl. Acad. Sci. U.S.A.">
        <title>Genome structure and metabolic features in the red seaweed Chondrus crispus shed light on evolution of the Archaeplastida.</title>
        <authorList>
            <person name="Collen J."/>
            <person name="Porcel B."/>
            <person name="Carre W."/>
            <person name="Ball S.G."/>
            <person name="Chaparro C."/>
            <person name="Tonon T."/>
            <person name="Barbeyron T."/>
            <person name="Michel G."/>
            <person name="Noel B."/>
            <person name="Valentin K."/>
            <person name="Elias M."/>
            <person name="Artiguenave F."/>
            <person name="Arun A."/>
            <person name="Aury J.M."/>
            <person name="Barbosa-Neto J.F."/>
            <person name="Bothwell J.H."/>
            <person name="Bouget F.Y."/>
            <person name="Brillet L."/>
            <person name="Cabello-Hurtado F."/>
            <person name="Capella-Gutierrez S."/>
            <person name="Charrier B."/>
            <person name="Cladiere L."/>
            <person name="Cock J.M."/>
            <person name="Coelho S.M."/>
            <person name="Colleoni C."/>
            <person name="Czjzek M."/>
            <person name="Da Silva C."/>
            <person name="Delage L."/>
            <person name="Denoeud F."/>
            <person name="Deschamps P."/>
            <person name="Dittami S.M."/>
            <person name="Gabaldon T."/>
            <person name="Gachon C.M."/>
            <person name="Groisillier A."/>
            <person name="Herve C."/>
            <person name="Jabbari K."/>
            <person name="Katinka M."/>
            <person name="Kloareg B."/>
            <person name="Kowalczyk N."/>
            <person name="Labadie K."/>
            <person name="Leblanc C."/>
            <person name="Lopez P.J."/>
            <person name="McLachlan D.H."/>
            <person name="Meslet-Cladiere L."/>
            <person name="Moustafa A."/>
            <person name="Nehr Z."/>
            <person name="Nyvall Collen P."/>
            <person name="Panaud O."/>
            <person name="Partensky F."/>
            <person name="Poulain J."/>
            <person name="Rensing S.A."/>
            <person name="Rousvoal S."/>
            <person name="Samson G."/>
            <person name="Symeonidi A."/>
            <person name="Weissenbach J."/>
            <person name="Zambounis A."/>
            <person name="Wincker P."/>
            <person name="Boyen C."/>
        </authorList>
    </citation>
    <scope>NUCLEOTIDE SEQUENCE [LARGE SCALE GENOMIC DNA]</scope>
    <source>
        <strain evidence="2">cv. Stackhouse</strain>
    </source>
</reference>
<dbReference type="PhylomeDB" id="R7QQG0"/>
<name>R7QQG0_CHOCR</name>
<dbReference type="KEGG" id="ccp:CHC_T00000366001"/>
<dbReference type="EMBL" id="HG002057">
    <property type="protein sequence ID" value="CDF39615.1"/>
    <property type="molecule type" value="Genomic_DNA"/>
</dbReference>
<organism evidence="1 2">
    <name type="scientific">Chondrus crispus</name>
    <name type="common">Carrageen Irish moss</name>
    <name type="synonym">Polymorpha crispa</name>
    <dbReference type="NCBI Taxonomy" id="2769"/>
    <lineage>
        <taxon>Eukaryota</taxon>
        <taxon>Rhodophyta</taxon>
        <taxon>Florideophyceae</taxon>
        <taxon>Rhodymeniophycidae</taxon>
        <taxon>Gigartinales</taxon>
        <taxon>Gigartinaceae</taxon>
        <taxon>Chondrus</taxon>
    </lineage>
</organism>
<dbReference type="InterPro" id="IPR032675">
    <property type="entry name" value="LRR_dom_sf"/>
</dbReference>
<dbReference type="SUPFAM" id="SSF52047">
    <property type="entry name" value="RNI-like"/>
    <property type="match status" value="1"/>
</dbReference>
<proteinExistence type="predicted"/>
<accession>R7QQG0</accession>
<gene>
    <name evidence="1" type="ORF">CHC_T00000366001</name>
</gene>
<protein>
    <submittedName>
        <fullName evidence="1">Uncharacterized protein</fullName>
    </submittedName>
</protein>
<dbReference type="GeneID" id="17317626"/>
<keyword evidence="2" id="KW-1185">Reference proteome</keyword>
<evidence type="ECO:0000313" key="1">
    <source>
        <dbReference type="EMBL" id="CDF39615.1"/>
    </source>
</evidence>
<evidence type="ECO:0000313" key="2">
    <source>
        <dbReference type="Proteomes" id="UP000012073"/>
    </source>
</evidence>
<dbReference type="OrthoDB" id="13189at2759"/>
<dbReference type="Gramene" id="CDF39615">
    <property type="protein sequence ID" value="CDF39615"/>
    <property type="gene ID" value="CHC_T00000366001"/>
</dbReference>
<dbReference type="Proteomes" id="UP000012073">
    <property type="component" value="Unassembled WGS sequence"/>
</dbReference>
<dbReference type="RefSeq" id="XP_005709909.1">
    <property type="nucleotide sequence ID" value="XM_005709852.1"/>
</dbReference>
<dbReference type="AlphaFoldDB" id="R7QQG0"/>
<sequence length="638" mass="71970">MIGRELQAAHAPRRPGKLLGSIGGVTFTRAPVMRCNLHTCASTVPLVLYPWYSTVFTRTPHIALGFPEAASVHPLRCRAVSVSAHITLSSRLPPSFADPRMEPEFLSLPVKRRKKNSPVLKEFPSGPKLWFDVLPQEILTRVVALLTLHSGGIPPLQLAELSPFFARAVTGLRQSRYQSFEHQDNDSWAVAFADSDTTKHLVLCLQDWPYLSRAVRISAIRILSSPLLQTAVIPDMFTLIKHALQSRTLRELEVQFHMKNYPKNDGLPAFLRIGSMSLRKLDIVCNQGLQHYNKCRECIFQRMQRLQDEAGLTLARSCPHLIEFGSLRKCSSRCSGGSKFSPFWRIWETLPNIRTATLQGYYFRSCGIEPRVLDRLKALESVRIKDMLEHAALLGPVVTSISDRFQRSGDDSSIRALSKCVGLSDLRLSLRPDDRDLRALNHAVHFMPVLKYMSLRWVCDLQGTNFLKCRYIKTVQNGNISKYVAVFPEFHEETVESVMQLVRQTPALESLELLDVRIPTEGVVDVLRHLGNRLKHFGVSLSGQADSSFERLQILIATICKYNCRLESVSSGLRGTAANAFSPQNVKGVHLSEANVGLLEERKGKLDEMLRSVSRWVPFLNPSSLKSWLDDVLWIEVK</sequence>